<evidence type="ECO:0000313" key="1">
    <source>
        <dbReference type="EMBL" id="RKN11415.1"/>
    </source>
</evidence>
<dbReference type="EMBL" id="RBDX01000003">
    <property type="protein sequence ID" value="RKN11415.1"/>
    <property type="molecule type" value="Genomic_DNA"/>
</dbReference>
<dbReference type="AlphaFoldDB" id="A0A3A9WEH9"/>
<protein>
    <submittedName>
        <fullName evidence="1">Uncharacterized protein</fullName>
    </submittedName>
</protein>
<dbReference type="Proteomes" id="UP000268652">
    <property type="component" value="Unassembled WGS sequence"/>
</dbReference>
<gene>
    <name evidence="2" type="ORF">D7318_04090</name>
    <name evidence="1" type="ORF">D7319_05570</name>
</gene>
<evidence type="ECO:0000313" key="3">
    <source>
        <dbReference type="Proteomes" id="UP000268652"/>
    </source>
</evidence>
<proteinExistence type="predicted"/>
<sequence length="70" mass="7680">MTPEQVESVLGPPFDRLASRTFAGDDPAAAADARWDTWLYTDFPADGSDTVVVFADGAVDHILSRRREAR</sequence>
<dbReference type="Proteomes" id="UP000275024">
    <property type="component" value="Unassembled WGS sequence"/>
</dbReference>
<organism evidence="1 4">
    <name type="scientific">Streptomyces radicis</name>
    <dbReference type="NCBI Taxonomy" id="1750517"/>
    <lineage>
        <taxon>Bacteria</taxon>
        <taxon>Bacillati</taxon>
        <taxon>Actinomycetota</taxon>
        <taxon>Actinomycetes</taxon>
        <taxon>Kitasatosporales</taxon>
        <taxon>Streptomycetaceae</taxon>
        <taxon>Streptomyces</taxon>
    </lineage>
</organism>
<evidence type="ECO:0000313" key="4">
    <source>
        <dbReference type="Proteomes" id="UP000275024"/>
    </source>
</evidence>
<name>A0A3A9WEH9_9ACTN</name>
<comment type="caution">
    <text evidence="1">The sequence shown here is derived from an EMBL/GenBank/DDBJ whole genome shotgun (WGS) entry which is preliminary data.</text>
</comment>
<accession>A0A3A9WEH9</accession>
<dbReference type="EMBL" id="RBDY01000002">
    <property type="protein sequence ID" value="RKN26566.1"/>
    <property type="molecule type" value="Genomic_DNA"/>
</dbReference>
<keyword evidence="3" id="KW-1185">Reference proteome</keyword>
<evidence type="ECO:0000313" key="2">
    <source>
        <dbReference type="EMBL" id="RKN26566.1"/>
    </source>
</evidence>
<reference evidence="3 4" key="1">
    <citation type="submission" date="2018-09" db="EMBL/GenBank/DDBJ databases">
        <title>Streptomyces sp. nov. DS1-2, an endophytic actinomycete isolated from roots of Dendrobium scabrilingue.</title>
        <authorList>
            <person name="Kuncharoen N."/>
            <person name="Kudo T."/>
            <person name="Ohkuma M."/>
            <person name="Yuki M."/>
            <person name="Tanasupawat S."/>
        </authorList>
    </citation>
    <scope>NUCLEOTIDE SEQUENCE [LARGE SCALE GENOMIC DNA]</scope>
    <source>
        <strain evidence="1 4">AZ1-7</strain>
        <strain evidence="2 3">DS1-2</strain>
    </source>
</reference>